<keyword evidence="6" id="KW-0547">Nucleotide-binding</keyword>
<reference evidence="12" key="1">
    <citation type="submission" date="2022-03" db="EMBL/GenBank/DDBJ databases">
        <title>Draft genome sequence of Aduncisulcus paluster, a free-living microaerophilic Fornicata.</title>
        <authorList>
            <person name="Yuyama I."/>
            <person name="Kume K."/>
            <person name="Tamura T."/>
            <person name="Inagaki Y."/>
            <person name="Hashimoto T."/>
        </authorList>
    </citation>
    <scope>NUCLEOTIDE SEQUENCE</scope>
    <source>
        <strain evidence="12">NY0171</strain>
    </source>
</reference>
<feature type="region of interest" description="Disordered" evidence="10">
    <location>
        <begin position="208"/>
        <end position="227"/>
    </location>
</feature>
<comment type="caution">
    <text evidence="12">The sequence shown here is derived from an EMBL/GenBank/DDBJ whole genome shotgun (WGS) entry which is preliminary data.</text>
</comment>
<dbReference type="PANTHER" id="PTHR10210">
    <property type="entry name" value="RIBOSE-PHOSPHATE DIPHOSPHOKINASE FAMILY MEMBER"/>
    <property type="match status" value="1"/>
</dbReference>
<dbReference type="InterPro" id="IPR029057">
    <property type="entry name" value="PRTase-like"/>
</dbReference>
<comment type="pathway">
    <text evidence="1">Metabolic intermediate biosynthesis; 5-phospho-alpha-D-ribose 1-diphosphate biosynthesis; 5-phospho-alpha-D-ribose 1-diphosphate from D-ribose 5-phosphate (route I): step 1/1.</text>
</comment>
<proteinExistence type="inferred from homology"/>
<protein>
    <recommendedName>
        <fullName evidence="3">ribose-phosphate diphosphokinase</fullName>
        <ecNumber evidence="3">2.7.6.1</ecNumber>
    </recommendedName>
</protein>
<comment type="similarity">
    <text evidence="2">Belongs to the ribose-phosphate pyrophosphokinase family.</text>
</comment>
<evidence type="ECO:0000256" key="2">
    <source>
        <dbReference type="ARBA" id="ARBA00006478"/>
    </source>
</evidence>
<evidence type="ECO:0000259" key="11">
    <source>
        <dbReference type="Pfam" id="PF13793"/>
    </source>
</evidence>
<dbReference type="PANTHER" id="PTHR10210:SF32">
    <property type="entry name" value="RIBOSE-PHOSPHATE PYROPHOSPHOKINASE 2"/>
    <property type="match status" value="1"/>
</dbReference>
<feature type="domain" description="Ribose-phosphate pyrophosphokinase N-terminal" evidence="11">
    <location>
        <begin position="9"/>
        <end position="123"/>
    </location>
</feature>
<comment type="catalytic activity">
    <reaction evidence="9">
        <text>D-ribose 5-phosphate + ATP = 5-phospho-alpha-D-ribose 1-diphosphate + AMP + H(+)</text>
        <dbReference type="Rhea" id="RHEA:15609"/>
        <dbReference type="ChEBI" id="CHEBI:15378"/>
        <dbReference type="ChEBI" id="CHEBI:30616"/>
        <dbReference type="ChEBI" id="CHEBI:58017"/>
        <dbReference type="ChEBI" id="CHEBI:78346"/>
        <dbReference type="ChEBI" id="CHEBI:456215"/>
        <dbReference type="EC" id="2.7.6.1"/>
    </reaction>
</comment>
<feature type="compositionally biased region" description="Polar residues" evidence="10">
    <location>
        <begin position="215"/>
        <end position="224"/>
    </location>
</feature>
<organism evidence="12 13">
    <name type="scientific">Aduncisulcus paluster</name>
    <dbReference type="NCBI Taxonomy" id="2918883"/>
    <lineage>
        <taxon>Eukaryota</taxon>
        <taxon>Metamonada</taxon>
        <taxon>Carpediemonas-like organisms</taxon>
        <taxon>Aduncisulcus</taxon>
    </lineage>
</organism>
<dbReference type="EC" id="2.7.6.1" evidence="3"/>
<sequence>MIEKTKAVLYCTKGSEYFAKLISSKIGVPLSSILRKVFTNGERYTKLNIEDRLELIGKDAILVCCMTNDDDIMEIYRIGYTLAELGTKSRTFVIPHFAYATMERDVHPGEVVTAKTLAHLLSSIPRGEQSRFMFLDLHTSGLRRYFSGSCMTLELYAEKYLSKCISEHLKYIIQSSQSPQTIHKIISKTVKSPALLVGKDGAREISGLKSDSHSEVPSVTSSLSEEPPIMPDKCSIFEYDEKKLEKYLVFASADLGRPLWVSSFARKFGTDVILLEKRRTFEDTRVLNVIGNCSGRHVMIYDDMIRSGGTLLTAAKTYLENGALSVSAVVSHLAFADESCIKSVCGSPFLKLIIGTNSHPMSQHPKLKEYEAKVRVIDVSQRFADVLLYSQTHDSIS</sequence>
<dbReference type="Pfam" id="PF13793">
    <property type="entry name" value="Pribosyltran_N"/>
    <property type="match status" value="1"/>
</dbReference>
<evidence type="ECO:0000256" key="4">
    <source>
        <dbReference type="ARBA" id="ARBA00022679"/>
    </source>
</evidence>
<evidence type="ECO:0000256" key="5">
    <source>
        <dbReference type="ARBA" id="ARBA00022727"/>
    </source>
</evidence>
<dbReference type="InterPro" id="IPR005946">
    <property type="entry name" value="Rib-P_diPkinase"/>
</dbReference>
<gene>
    <name evidence="12" type="ORF">ADUPG1_009337</name>
</gene>
<dbReference type="Proteomes" id="UP001057375">
    <property type="component" value="Unassembled WGS sequence"/>
</dbReference>
<keyword evidence="7" id="KW-0418">Kinase</keyword>
<dbReference type="SMART" id="SM01400">
    <property type="entry name" value="Pribosyltran_N"/>
    <property type="match status" value="1"/>
</dbReference>
<evidence type="ECO:0000256" key="10">
    <source>
        <dbReference type="SAM" id="MobiDB-lite"/>
    </source>
</evidence>
<accession>A0ABQ5KV88</accession>
<dbReference type="InterPro" id="IPR029099">
    <property type="entry name" value="Pribosyltran_N"/>
</dbReference>
<keyword evidence="8" id="KW-0067">ATP-binding</keyword>
<dbReference type="InterPro" id="IPR000836">
    <property type="entry name" value="PRTase_dom"/>
</dbReference>
<evidence type="ECO:0000256" key="3">
    <source>
        <dbReference type="ARBA" id="ARBA00013247"/>
    </source>
</evidence>
<dbReference type="Gene3D" id="3.40.50.2020">
    <property type="match status" value="2"/>
</dbReference>
<dbReference type="EMBL" id="BQXS01011204">
    <property type="protein sequence ID" value="GKT36356.1"/>
    <property type="molecule type" value="Genomic_DNA"/>
</dbReference>
<evidence type="ECO:0000256" key="1">
    <source>
        <dbReference type="ARBA" id="ARBA00004996"/>
    </source>
</evidence>
<dbReference type="CDD" id="cd06223">
    <property type="entry name" value="PRTases_typeI"/>
    <property type="match status" value="1"/>
</dbReference>
<evidence type="ECO:0000256" key="9">
    <source>
        <dbReference type="ARBA" id="ARBA00049535"/>
    </source>
</evidence>
<evidence type="ECO:0000256" key="6">
    <source>
        <dbReference type="ARBA" id="ARBA00022741"/>
    </source>
</evidence>
<keyword evidence="13" id="KW-1185">Reference proteome</keyword>
<keyword evidence="4" id="KW-0808">Transferase</keyword>
<evidence type="ECO:0000313" key="13">
    <source>
        <dbReference type="Proteomes" id="UP001057375"/>
    </source>
</evidence>
<evidence type="ECO:0000256" key="7">
    <source>
        <dbReference type="ARBA" id="ARBA00022777"/>
    </source>
</evidence>
<keyword evidence="5" id="KW-0545">Nucleotide biosynthesis</keyword>
<dbReference type="SUPFAM" id="SSF53271">
    <property type="entry name" value="PRTase-like"/>
    <property type="match status" value="2"/>
</dbReference>
<dbReference type="Pfam" id="PF14572">
    <property type="entry name" value="Pribosyl_synth"/>
    <property type="match status" value="1"/>
</dbReference>
<name>A0ABQ5KV88_9EUKA</name>
<evidence type="ECO:0000256" key="8">
    <source>
        <dbReference type="ARBA" id="ARBA00022840"/>
    </source>
</evidence>
<evidence type="ECO:0000313" key="12">
    <source>
        <dbReference type="EMBL" id="GKT36356.1"/>
    </source>
</evidence>